<evidence type="ECO:0000313" key="3">
    <source>
        <dbReference type="Proteomes" id="UP000664521"/>
    </source>
</evidence>
<feature type="transmembrane region" description="Helical" evidence="1">
    <location>
        <begin position="162"/>
        <end position="179"/>
    </location>
</feature>
<evidence type="ECO:0000256" key="1">
    <source>
        <dbReference type="SAM" id="Phobius"/>
    </source>
</evidence>
<dbReference type="EMBL" id="CAJPDS010000077">
    <property type="protein sequence ID" value="CAF9934743.1"/>
    <property type="molecule type" value="Genomic_DNA"/>
</dbReference>
<keyword evidence="1" id="KW-0812">Transmembrane</keyword>
<dbReference type="Proteomes" id="UP000664521">
    <property type="component" value="Unassembled WGS sequence"/>
</dbReference>
<keyword evidence="3" id="KW-1185">Reference proteome</keyword>
<dbReference type="OrthoDB" id="429813at2759"/>
<proteinExistence type="predicted"/>
<accession>A0A8H3G144</accession>
<name>A0A8H3G144_9LECA</name>
<comment type="caution">
    <text evidence="2">The sequence shown here is derived from an EMBL/GenBank/DDBJ whole genome shotgun (WGS) entry which is preliminary data.</text>
</comment>
<organism evidence="2 3">
    <name type="scientific">Heterodermia speciosa</name>
    <dbReference type="NCBI Taxonomy" id="116794"/>
    <lineage>
        <taxon>Eukaryota</taxon>
        <taxon>Fungi</taxon>
        <taxon>Dikarya</taxon>
        <taxon>Ascomycota</taxon>
        <taxon>Pezizomycotina</taxon>
        <taxon>Lecanoromycetes</taxon>
        <taxon>OSLEUM clade</taxon>
        <taxon>Lecanoromycetidae</taxon>
        <taxon>Caliciales</taxon>
        <taxon>Physciaceae</taxon>
        <taxon>Heterodermia</taxon>
    </lineage>
</organism>
<keyword evidence="1" id="KW-1133">Transmembrane helix</keyword>
<protein>
    <submittedName>
        <fullName evidence="2">Uncharacterized protein</fullName>
    </submittedName>
</protein>
<gene>
    <name evidence="2" type="ORF">HETSPECPRED_009341</name>
</gene>
<keyword evidence="1" id="KW-0472">Membrane</keyword>
<sequence length="187" mass="21579">MVNRILMHLYQQSEGCVHAVAGASGRHQFKTLWDKAMSERRLLWHPRAVWLDVDWHSPLLHDIARAFVIMGTSHMFEDNKVRPLWNKMVDEEKAVFPLLAPKSEELDLVARRDNVRQRLGQWLSRKGMPLLLLELLIGSSSSGKGYFSKCLPSSKALERERLWSGFVYASFLCLLGWMFNSIRPLSS</sequence>
<reference evidence="2" key="1">
    <citation type="submission" date="2021-03" db="EMBL/GenBank/DDBJ databases">
        <authorList>
            <person name="Tagirdzhanova G."/>
        </authorList>
    </citation>
    <scope>NUCLEOTIDE SEQUENCE</scope>
</reference>
<evidence type="ECO:0000313" key="2">
    <source>
        <dbReference type="EMBL" id="CAF9934743.1"/>
    </source>
</evidence>
<dbReference type="AlphaFoldDB" id="A0A8H3G144"/>